<evidence type="ECO:0000313" key="2">
    <source>
        <dbReference type="EMBL" id="AER66281.1"/>
    </source>
</evidence>
<keyword evidence="1" id="KW-0472">Membrane</keyword>
<proteinExistence type="predicted"/>
<evidence type="ECO:0000256" key="1">
    <source>
        <dbReference type="SAM" id="Phobius"/>
    </source>
</evidence>
<dbReference type="KEGG" id="tli:Tlie_0546"/>
<dbReference type="AlphaFoldDB" id="G7V8B9"/>
<keyword evidence="1" id="KW-0812">Transmembrane</keyword>
<evidence type="ECO:0000313" key="3">
    <source>
        <dbReference type="Proteomes" id="UP000005868"/>
    </source>
</evidence>
<reference evidence="3" key="1">
    <citation type="submission" date="2011-10" db="EMBL/GenBank/DDBJ databases">
        <title>The complete genome of chromosome of Thermovirga lienii DSM 17291.</title>
        <authorList>
            <consortium name="US DOE Joint Genome Institute (JGI-PGF)"/>
            <person name="Lucas S."/>
            <person name="Copeland A."/>
            <person name="Lapidus A."/>
            <person name="Glavina del Rio T."/>
            <person name="Dalin E."/>
            <person name="Tice H."/>
            <person name="Bruce D."/>
            <person name="Goodwin L."/>
            <person name="Pitluck S."/>
            <person name="Peters L."/>
            <person name="Mikhailova N."/>
            <person name="Saunders E."/>
            <person name="Kyrpides N."/>
            <person name="Mavromatis K."/>
            <person name="Ivanova N."/>
            <person name="Last F.I."/>
            <person name="Brettin T."/>
            <person name="Detter J.C."/>
            <person name="Han C."/>
            <person name="Larimer F."/>
            <person name="Land M."/>
            <person name="Hauser L."/>
            <person name="Markowitz V."/>
            <person name="Cheng J.-F."/>
            <person name="Hugenholtz P."/>
            <person name="Woyke T."/>
            <person name="Wu D."/>
            <person name="Spring S."/>
            <person name="Schroeder M."/>
            <person name="Brambilla E.-M."/>
            <person name="Klenk H.-P."/>
            <person name="Eisen J.A."/>
        </authorList>
    </citation>
    <scope>NUCLEOTIDE SEQUENCE [LARGE SCALE GENOMIC DNA]</scope>
    <source>
        <strain evidence="3">ATCC BAA-1197 / DSM 17291 / Cas60314</strain>
    </source>
</reference>
<feature type="transmembrane region" description="Helical" evidence="1">
    <location>
        <begin position="7"/>
        <end position="26"/>
    </location>
</feature>
<organism evidence="2 3">
    <name type="scientific">Thermovirga lienii (strain ATCC BAA-1197 / DSM 17291 / Cas60314)</name>
    <dbReference type="NCBI Taxonomy" id="580340"/>
    <lineage>
        <taxon>Bacteria</taxon>
        <taxon>Thermotogati</taxon>
        <taxon>Synergistota</taxon>
        <taxon>Synergistia</taxon>
        <taxon>Synergistales</taxon>
        <taxon>Thermovirgaceae</taxon>
        <taxon>Thermovirga</taxon>
    </lineage>
</organism>
<dbReference type="STRING" id="580340.Tlie_0546"/>
<sequence length="418" mass="47950">MNVFLRVVLRTLWASVVLVMAVAFLMNKEACAFVKVDGVQPWLAEATERSLDAVWSEAVKRSLPNRDAVLKLVAKRLFPGLVVEDLREDGGNLYVRFAPSQDGKQWKAVFNYPKLSPFLSRLFEKDAQALRGKFEEMLDHLPFDVLRWSSGAFQEKAEGMIESSLPGWKGAFVFSMEEESFVLEVSFTPKDPIVVAFRTSFSSLTIPNILQADLEEETLEVLSDYIGLPVQWVSKHKKDISRQVASSLEEKWQARKLKGKVEVDLTPQAVSSMKVNVESQKYVLRAWLTTYIGSEGRYPEVGIHFGRRTVPLSGFDLELYGEGIVRVDNGDLESRLGARWLLWKDVWVGAERVFPDDEYWGRVWFDKILDGVYGWARFNEENEVEAAVGWRLREHISWELFYDSREEDEFCVRLVGNL</sequence>
<dbReference type="Proteomes" id="UP000005868">
    <property type="component" value="Chromosome"/>
</dbReference>
<keyword evidence="1" id="KW-1133">Transmembrane helix</keyword>
<dbReference type="HOGENOM" id="CLU_657097_0_0_0"/>
<name>G7V8B9_THELD</name>
<dbReference type="eggNOG" id="ENOG502Z7NP">
    <property type="taxonomic scope" value="Bacteria"/>
</dbReference>
<accession>G7V8B9</accession>
<protein>
    <submittedName>
        <fullName evidence="2">Uncharacterized protein</fullName>
    </submittedName>
</protein>
<keyword evidence="3" id="KW-1185">Reference proteome</keyword>
<dbReference type="OrthoDB" id="1970at2"/>
<reference evidence="2 3" key="2">
    <citation type="journal article" date="2012" name="Stand. Genomic Sci.">
        <title>Genome sequence of the moderately thermophilic, amino-acid-degrading and sulfur-reducing bacterium Thermovirga lienii type strain (Cas60314(T)).</title>
        <authorList>
            <person name="Goker M."/>
            <person name="Saunders E."/>
            <person name="Lapidus A."/>
            <person name="Nolan M."/>
            <person name="Lucas S."/>
            <person name="Hammon N."/>
            <person name="Deshpande S."/>
            <person name="Cheng J.F."/>
            <person name="Han C."/>
            <person name="Tapia R."/>
            <person name="Goodwin L.A."/>
            <person name="Pitluck S."/>
            <person name="Liolios K."/>
            <person name="Mavromatis K."/>
            <person name="Pagani I."/>
            <person name="Ivanova N."/>
            <person name="Mikhailova N."/>
            <person name="Pati A."/>
            <person name="Chen A."/>
            <person name="Palaniappan K."/>
            <person name="Land M."/>
            <person name="Chang Y.J."/>
            <person name="Jeffries C.D."/>
            <person name="Brambilla E.M."/>
            <person name="Rohde M."/>
            <person name="Spring S."/>
            <person name="Detter J.C."/>
            <person name="Woyke T."/>
            <person name="Bristow J."/>
            <person name="Eisen J.A."/>
            <person name="Markowitz V."/>
            <person name="Hugenholtz P."/>
            <person name="Kyrpides N.C."/>
            <person name="Klenk H.P."/>
        </authorList>
    </citation>
    <scope>NUCLEOTIDE SEQUENCE [LARGE SCALE GENOMIC DNA]</scope>
    <source>
        <strain evidence="3">ATCC BAA-1197 / DSM 17291 / Cas60314</strain>
    </source>
</reference>
<dbReference type="EMBL" id="CP003096">
    <property type="protein sequence ID" value="AER66281.1"/>
    <property type="molecule type" value="Genomic_DNA"/>
</dbReference>
<gene>
    <name evidence="2" type="ordered locus">Tlie_0546</name>
</gene>